<reference evidence="4 5" key="1">
    <citation type="submission" date="2020-03" db="EMBL/GenBank/DDBJ databases">
        <title>Bacterial isolates of synthetic phycosphere.</title>
        <authorList>
            <person name="Fu H."/>
            <person name="Moran M.A."/>
        </authorList>
    </citation>
    <scope>NUCLEOTIDE SEQUENCE [LARGE SCALE GENOMIC DNA]</scope>
    <source>
        <strain evidence="4 5">HF1</strain>
    </source>
</reference>
<feature type="domain" description="Methyltransferase" evidence="3">
    <location>
        <begin position="48"/>
        <end position="136"/>
    </location>
</feature>
<keyword evidence="1 4" id="KW-0489">Methyltransferase</keyword>
<comment type="caution">
    <text evidence="4">The sequence shown here is derived from an EMBL/GenBank/DDBJ whole genome shotgun (WGS) entry which is preliminary data.</text>
</comment>
<accession>A0ABX0VZK9</accession>
<evidence type="ECO:0000259" key="3">
    <source>
        <dbReference type="Pfam" id="PF13649"/>
    </source>
</evidence>
<proteinExistence type="predicted"/>
<protein>
    <submittedName>
        <fullName evidence="4">Class I SAM-dependent methyltransferase</fullName>
    </submittedName>
</protein>
<dbReference type="EMBL" id="JAATOP010000005">
    <property type="protein sequence ID" value="NIY72691.1"/>
    <property type="molecule type" value="Genomic_DNA"/>
</dbReference>
<dbReference type="PANTHER" id="PTHR43861">
    <property type="entry name" value="TRANS-ACONITATE 2-METHYLTRANSFERASE-RELATED"/>
    <property type="match status" value="1"/>
</dbReference>
<dbReference type="InterPro" id="IPR029063">
    <property type="entry name" value="SAM-dependent_MTases_sf"/>
</dbReference>
<dbReference type="CDD" id="cd02440">
    <property type="entry name" value="AdoMet_MTases"/>
    <property type="match status" value="1"/>
</dbReference>
<dbReference type="InterPro" id="IPR041698">
    <property type="entry name" value="Methyltransf_25"/>
</dbReference>
<keyword evidence="5" id="KW-1185">Reference proteome</keyword>
<dbReference type="Proteomes" id="UP000709466">
    <property type="component" value="Unassembled WGS sequence"/>
</dbReference>
<name>A0ABX0VZK9_9RHOB</name>
<dbReference type="GO" id="GO:0008168">
    <property type="term" value="F:methyltransferase activity"/>
    <property type="evidence" value="ECO:0007669"/>
    <property type="project" value="UniProtKB-KW"/>
</dbReference>
<evidence type="ECO:0000256" key="2">
    <source>
        <dbReference type="ARBA" id="ARBA00022679"/>
    </source>
</evidence>
<dbReference type="RefSeq" id="WP_167638067.1">
    <property type="nucleotide sequence ID" value="NZ_JAATOP010000005.1"/>
</dbReference>
<dbReference type="GO" id="GO:0032259">
    <property type="term" value="P:methylation"/>
    <property type="evidence" value="ECO:0007669"/>
    <property type="project" value="UniProtKB-KW"/>
</dbReference>
<sequence>MSTPETTLAVYDRIAGDWDRYRDRRLTERAWLDRMLAAAPRNKGKRTVLDLGCGSGRPIATYLADRGAHITGVDGAPRMTDLFAQNLPTATVHTADMRGLDLGRTFSAILAWDSFFHLSPADQRQMFAVFAQHAAPDTILMFTSGPDEGVEMGEVVGEAVYHASLSPEAYRDLLTRHGFEELMFVPEDPDCGGHSVWLAKFTGA</sequence>
<evidence type="ECO:0000313" key="5">
    <source>
        <dbReference type="Proteomes" id="UP000709466"/>
    </source>
</evidence>
<dbReference type="SUPFAM" id="SSF53335">
    <property type="entry name" value="S-adenosyl-L-methionine-dependent methyltransferases"/>
    <property type="match status" value="1"/>
</dbReference>
<organism evidence="4 5">
    <name type="scientific">Marivivens donghaensis</name>
    <dbReference type="NCBI Taxonomy" id="1699413"/>
    <lineage>
        <taxon>Bacteria</taxon>
        <taxon>Pseudomonadati</taxon>
        <taxon>Pseudomonadota</taxon>
        <taxon>Alphaproteobacteria</taxon>
        <taxon>Rhodobacterales</taxon>
        <taxon>Paracoccaceae</taxon>
        <taxon>Marivivens group</taxon>
        <taxon>Marivivens</taxon>
    </lineage>
</organism>
<evidence type="ECO:0000256" key="1">
    <source>
        <dbReference type="ARBA" id="ARBA00022603"/>
    </source>
</evidence>
<dbReference type="Pfam" id="PF13649">
    <property type="entry name" value="Methyltransf_25"/>
    <property type="match status" value="1"/>
</dbReference>
<gene>
    <name evidence="4" type="ORF">HCZ30_09610</name>
</gene>
<dbReference type="Gene3D" id="3.40.50.150">
    <property type="entry name" value="Vaccinia Virus protein VP39"/>
    <property type="match status" value="1"/>
</dbReference>
<keyword evidence="2" id="KW-0808">Transferase</keyword>
<dbReference type="PANTHER" id="PTHR43861:SF1">
    <property type="entry name" value="TRANS-ACONITATE 2-METHYLTRANSFERASE"/>
    <property type="match status" value="1"/>
</dbReference>
<evidence type="ECO:0000313" key="4">
    <source>
        <dbReference type="EMBL" id="NIY72691.1"/>
    </source>
</evidence>